<accession>A0A4Q1UF84</accession>
<gene>
    <name evidence="2" type="ORF">B5P46_01555</name>
</gene>
<comment type="caution">
    <text evidence="2">The sequence shown here is derived from an EMBL/GenBank/DDBJ whole genome shotgun (WGS) entry which is preliminary data.</text>
</comment>
<evidence type="ECO:0000313" key="3">
    <source>
        <dbReference type="Proteomes" id="UP000290767"/>
    </source>
</evidence>
<feature type="region of interest" description="Disordered" evidence="1">
    <location>
        <begin position="41"/>
        <end position="69"/>
    </location>
</feature>
<dbReference type="Proteomes" id="UP000290767">
    <property type="component" value="Unassembled WGS sequence"/>
</dbReference>
<dbReference type="EMBL" id="MZMU01000002">
    <property type="protein sequence ID" value="RXT29787.1"/>
    <property type="molecule type" value="Genomic_DNA"/>
</dbReference>
<dbReference type="AlphaFoldDB" id="A0A4Q1UF84"/>
<reference evidence="2 3" key="1">
    <citation type="submission" date="2017-03" db="EMBL/GenBank/DDBJ databases">
        <authorList>
            <person name="Safronova V.I."/>
            <person name="Sazanova A.L."/>
            <person name="Chirak E.R."/>
        </authorList>
    </citation>
    <scope>NUCLEOTIDE SEQUENCE [LARGE SCALE GENOMIC DNA]</scope>
    <source>
        <strain evidence="2 3">Tri-43</strain>
    </source>
</reference>
<name>A0A4Q1UF84_RHILE</name>
<evidence type="ECO:0000313" key="2">
    <source>
        <dbReference type="EMBL" id="RXT29787.1"/>
    </source>
</evidence>
<organism evidence="2 3">
    <name type="scientific">Rhizobium leguminosarum</name>
    <dbReference type="NCBI Taxonomy" id="384"/>
    <lineage>
        <taxon>Bacteria</taxon>
        <taxon>Pseudomonadati</taxon>
        <taxon>Pseudomonadota</taxon>
        <taxon>Alphaproteobacteria</taxon>
        <taxon>Hyphomicrobiales</taxon>
        <taxon>Rhizobiaceae</taxon>
        <taxon>Rhizobium/Agrobacterium group</taxon>
        <taxon>Rhizobium</taxon>
    </lineage>
</organism>
<proteinExistence type="predicted"/>
<sequence length="69" mass="7615">MTGVSHSLRAKIEALGPVALTVCVLALPTLRIRSVKPSARAWTTDGKLRHPSHKGLRERQDNADVFRLD</sequence>
<evidence type="ECO:0000256" key="1">
    <source>
        <dbReference type="SAM" id="MobiDB-lite"/>
    </source>
</evidence>
<feature type="compositionally biased region" description="Basic and acidic residues" evidence="1">
    <location>
        <begin position="55"/>
        <end position="69"/>
    </location>
</feature>
<protein>
    <submittedName>
        <fullName evidence="2">Uncharacterized protein</fullName>
    </submittedName>
</protein>